<evidence type="ECO:0000256" key="1">
    <source>
        <dbReference type="SAM" id="MobiDB-lite"/>
    </source>
</evidence>
<sequence length="127" mass="12898">MLLRCGGEKASLLLRGGAPVCFAVAAAMEKMEMRCNGGVVAAAVPRENGAAEQVVTARSGGASEEDDRDGGGTGAGEGAPWLCAAESWWSRSKPRGGVKMVLSCFRRVLVVAGEVGGGGCRGGWKGN</sequence>
<feature type="region of interest" description="Disordered" evidence="1">
    <location>
        <begin position="52"/>
        <end position="78"/>
    </location>
</feature>
<dbReference type="EMBL" id="CP039347">
    <property type="protein sequence ID" value="QCD86386.1"/>
    <property type="molecule type" value="Genomic_DNA"/>
</dbReference>
<reference evidence="2 3" key="1">
    <citation type="submission" date="2019-04" db="EMBL/GenBank/DDBJ databases">
        <title>An improved genome assembly and genetic linkage map for asparagus bean, Vigna unguiculata ssp. sesquipedialis.</title>
        <authorList>
            <person name="Xia Q."/>
            <person name="Zhang R."/>
            <person name="Dong Y."/>
        </authorList>
    </citation>
    <scope>NUCLEOTIDE SEQUENCE [LARGE SCALE GENOMIC DNA]</scope>
    <source>
        <tissue evidence="2">Leaf</tissue>
    </source>
</reference>
<protein>
    <submittedName>
        <fullName evidence="2">Uncharacterized protein</fullName>
    </submittedName>
</protein>
<evidence type="ECO:0000313" key="2">
    <source>
        <dbReference type="EMBL" id="QCD86386.1"/>
    </source>
</evidence>
<evidence type="ECO:0000313" key="3">
    <source>
        <dbReference type="Proteomes" id="UP000501690"/>
    </source>
</evidence>
<dbReference type="Proteomes" id="UP000501690">
    <property type="component" value="Linkage Group LG3"/>
</dbReference>
<dbReference type="AlphaFoldDB" id="A0A4D6LDB0"/>
<proteinExistence type="predicted"/>
<gene>
    <name evidence="2" type="ORF">DEO72_LG3g907</name>
</gene>
<keyword evidence="3" id="KW-1185">Reference proteome</keyword>
<name>A0A4D6LDB0_VIGUN</name>
<accession>A0A4D6LDB0</accession>
<organism evidence="2 3">
    <name type="scientific">Vigna unguiculata</name>
    <name type="common">Cowpea</name>
    <dbReference type="NCBI Taxonomy" id="3917"/>
    <lineage>
        <taxon>Eukaryota</taxon>
        <taxon>Viridiplantae</taxon>
        <taxon>Streptophyta</taxon>
        <taxon>Embryophyta</taxon>
        <taxon>Tracheophyta</taxon>
        <taxon>Spermatophyta</taxon>
        <taxon>Magnoliopsida</taxon>
        <taxon>eudicotyledons</taxon>
        <taxon>Gunneridae</taxon>
        <taxon>Pentapetalae</taxon>
        <taxon>rosids</taxon>
        <taxon>fabids</taxon>
        <taxon>Fabales</taxon>
        <taxon>Fabaceae</taxon>
        <taxon>Papilionoideae</taxon>
        <taxon>50 kb inversion clade</taxon>
        <taxon>NPAAA clade</taxon>
        <taxon>indigoferoid/millettioid clade</taxon>
        <taxon>Phaseoleae</taxon>
        <taxon>Vigna</taxon>
    </lineage>
</organism>